<dbReference type="CDD" id="cd02440">
    <property type="entry name" value="AdoMet_MTases"/>
    <property type="match status" value="1"/>
</dbReference>
<dbReference type="GO" id="GO:0008757">
    <property type="term" value="F:S-adenosylmethionine-dependent methyltransferase activity"/>
    <property type="evidence" value="ECO:0007669"/>
    <property type="project" value="InterPro"/>
</dbReference>
<protein>
    <submittedName>
        <fullName evidence="2">Class I SAM-dependent methyltransferase</fullName>
    </submittedName>
</protein>
<dbReference type="InterPro" id="IPR029063">
    <property type="entry name" value="SAM-dependent_MTases_sf"/>
</dbReference>
<dbReference type="EMBL" id="CP051681">
    <property type="protein sequence ID" value="QJD88559.1"/>
    <property type="molecule type" value="Genomic_DNA"/>
</dbReference>
<dbReference type="GO" id="GO:0032259">
    <property type="term" value="P:methylation"/>
    <property type="evidence" value="ECO:0007669"/>
    <property type="project" value="UniProtKB-KW"/>
</dbReference>
<dbReference type="Proteomes" id="UP000502248">
    <property type="component" value="Plasmid unnamed1"/>
</dbReference>
<geneLocation type="plasmid" evidence="2 3">
    <name>unnamed1</name>
</geneLocation>
<dbReference type="PANTHER" id="PTHR43591">
    <property type="entry name" value="METHYLTRANSFERASE"/>
    <property type="match status" value="1"/>
</dbReference>
<name>A0A7Z2VSV6_9BACL</name>
<keyword evidence="3" id="KW-1185">Reference proteome</keyword>
<evidence type="ECO:0000259" key="1">
    <source>
        <dbReference type="Pfam" id="PF08241"/>
    </source>
</evidence>
<dbReference type="KEGG" id="cheb:HH215_35525"/>
<evidence type="ECO:0000313" key="3">
    <source>
        <dbReference type="Proteomes" id="UP000502248"/>
    </source>
</evidence>
<dbReference type="AlphaFoldDB" id="A0A7Z2VSV6"/>
<proteinExistence type="predicted"/>
<keyword evidence="2" id="KW-0489">Methyltransferase</keyword>
<sequence length="191" mass="21516">MHERRFNPENMAKLDSPERKAVLPPESLLEKLALNENESATILDLGAGTGYFSIPVSERTSGTILALDIEPMMLEVIRSKTKQKQIKNIQTIEGRLEQIPLEEESVDRVIASLVLHEAEPLQQALSEIHRVLRRGGRCACLEWEKQETDQGPPLHHRIGSEELTHSFEQAGFTILETDHPTGAHYVLVVQK</sequence>
<dbReference type="RefSeq" id="WP_169284765.1">
    <property type="nucleotide sequence ID" value="NZ_CP051681.1"/>
</dbReference>
<keyword evidence="2" id="KW-0614">Plasmid</keyword>
<reference evidence="2 3" key="1">
    <citation type="submission" date="2020-04" db="EMBL/GenBank/DDBJ databases">
        <title>Genome sequencing of novel species.</title>
        <authorList>
            <person name="Heo J."/>
            <person name="Kim S.-J."/>
            <person name="Kim J.-S."/>
            <person name="Hong S.-B."/>
            <person name="Kwon S.-W."/>
        </authorList>
    </citation>
    <scope>NUCLEOTIDE SEQUENCE [LARGE SCALE GENOMIC DNA]</scope>
    <source>
        <strain evidence="2 3">MFER-1</strain>
        <plasmid evidence="2 3">unnamed1</plasmid>
    </source>
</reference>
<feature type="domain" description="Methyltransferase type 11" evidence="1">
    <location>
        <begin position="43"/>
        <end position="140"/>
    </location>
</feature>
<dbReference type="Pfam" id="PF08241">
    <property type="entry name" value="Methyltransf_11"/>
    <property type="match status" value="1"/>
</dbReference>
<dbReference type="InterPro" id="IPR013216">
    <property type="entry name" value="Methyltransf_11"/>
</dbReference>
<dbReference type="PANTHER" id="PTHR43591:SF24">
    <property type="entry name" value="2-METHOXY-6-POLYPRENYL-1,4-BENZOQUINOL METHYLASE, MITOCHONDRIAL"/>
    <property type="match status" value="1"/>
</dbReference>
<keyword evidence="2" id="KW-0808">Transferase</keyword>
<accession>A0A7Z2VSV6</accession>
<evidence type="ECO:0000313" key="2">
    <source>
        <dbReference type="EMBL" id="QJD88559.1"/>
    </source>
</evidence>
<dbReference type="SUPFAM" id="SSF53335">
    <property type="entry name" value="S-adenosyl-L-methionine-dependent methyltransferases"/>
    <property type="match status" value="1"/>
</dbReference>
<gene>
    <name evidence="2" type="ORF">HH215_35525</name>
</gene>
<organism evidence="2 3">
    <name type="scientific">Cohnella herbarum</name>
    <dbReference type="NCBI Taxonomy" id="2728023"/>
    <lineage>
        <taxon>Bacteria</taxon>
        <taxon>Bacillati</taxon>
        <taxon>Bacillota</taxon>
        <taxon>Bacilli</taxon>
        <taxon>Bacillales</taxon>
        <taxon>Paenibacillaceae</taxon>
        <taxon>Cohnella</taxon>
    </lineage>
</organism>
<dbReference type="Gene3D" id="3.40.50.150">
    <property type="entry name" value="Vaccinia Virus protein VP39"/>
    <property type="match status" value="1"/>
</dbReference>